<evidence type="ECO:0000256" key="1">
    <source>
        <dbReference type="SAM" id="MobiDB-lite"/>
    </source>
</evidence>
<dbReference type="Proteomes" id="UP001280581">
    <property type="component" value="Unassembled WGS sequence"/>
</dbReference>
<reference evidence="3 4" key="1">
    <citation type="submission" date="2021-02" db="EMBL/GenBank/DDBJ databases">
        <title>Genome assembly of Pseudopithomyces chartarum.</title>
        <authorList>
            <person name="Jauregui R."/>
            <person name="Singh J."/>
            <person name="Voisey C."/>
        </authorList>
    </citation>
    <scope>NUCLEOTIDE SEQUENCE [LARGE SCALE GENOMIC DNA]</scope>
    <source>
        <strain evidence="3 4">AGR01</strain>
    </source>
</reference>
<comment type="caution">
    <text evidence="3">The sequence shown here is derived from an EMBL/GenBank/DDBJ whole genome shotgun (WGS) entry which is preliminary data.</text>
</comment>
<dbReference type="EMBL" id="WVTA01000004">
    <property type="protein sequence ID" value="KAK3213896.1"/>
    <property type="molecule type" value="Genomic_DNA"/>
</dbReference>
<accession>A0AAN6M4D2</accession>
<keyword evidence="2" id="KW-0732">Signal</keyword>
<organism evidence="3 4">
    <name type="scientific">Pseudopithomyces chartarum</name>
    <dbReference type="NCBI Taxonomy" id="1892770"/>
    <lineage>
        <taxon>Eukaryota</taxon>
        <taxon>Fungi</taxon>
        <taxon>Dikarya</taxon>
        <taxon>Ascomycota</taxon>
        <taxon>Pezizomycotina</taxon>
        <taxon>Dothideomycetes</taxon>
        <taxon>Pleosporomycetidae</taxon>
        <taxon>Pleosporales</taxon>
        <taxon>Massarineae</taxon>
        <taxon>Didymosphaeriaceae</taxon>
        <taxon>Pseudopithomyces</taxon>
    </lineage>
</organism>
<feature type="signal peptide" evidence="2">
    <location>
        <begin position="1"/>
        <end position="16"/>
    </location>
</feature>
<name>A0AAN6M4D2_9PLEO</name>
<protein>
    <recommendedName>
        <fullName evidence="5">GPI anchored protein</fullName>
    </recommendedName>
</protein>
<dbReference type="PANTHER" id="PTHR40640:SF1">
    <property type="entry name" value="ANCHORED GLYCOPROTEIN, PUTATIVE (AFU_ORTHOLOGUE AFUA_8G04860)-RELATED"/>
    <property type="match status" value="1"/>
</dbReference>
<feature type="chain" id="PRO_5043054460" description="GPI anchored protein" evidence="2">
    <location>
        <begin position="17"/>
        <end position="219"/>
    </location>
</feature>
<proteinExistence type="predicted"/>
<keyword evidence="4" id="KW-1185">Reference proteome</keyword>
<gene>
    <name evidence="3" type="ORF">GRF29_28g1399772</name>
</gene>
<feature type="region of interest" description="Disordered" evidence="1">
    <location>
        <begin position="150"/>
        <end position="191"/>
    </location>
</feature>
<dbReference type="AlphaFoldDB" id="A0AAN6M4D2"/>
<feature type="compositionally biased region" description="Low complexity" evidence="1">
    <location>
        <begin position="165"/>
        <end position="191"/>
    </location>
</feature>
<evidence type="ECO:0008006" key="5">
    <source>
        <dbReference type="Google" id="ProtNLM"/>
    </source>
</evidence>
<dbReference type="PANTHER" id="PTHR40640">
    <property type="entry name" value="ANCHORED GLYCOPROTEIN, PUTATIVE (AFU_ORTHOLOGUE AFUA_8G04860)-RELATED"/>
    <property type="match status" value="1"/>
</dbReference>
<evidence type="ECO:0000313" key="3">
    <source>
        <dbReference type="EMBL" id="KAK3213896.1"/>
    </source>
</evidence>
<evidence type="ECO:0000256" key="2">
    <source>
        <dbReference type="SAM" id="SignalP"/>
    </source>
</evidence>
<feature type="compositionally biased region" description="Polar residues" evidence="1">
    <location>
        <begin position="150"/>
        <end position="164"/>
    </location>
</feature>
<evidence type="ECO:0000313" key="4">
    <source>
        <dbReference type="Proteomes" id="UP001280581"/>
    </source>
</evidence>
<sequence>MAFPFMISSLLGLAWAQTTTVNVPFLGYDEFPIAASVITASPESTVIALACPPDAEECGLFPHHIMTYGPSVYHVDMMFPGDNDFTATQDCSITSSKAVCKESAAGTSANFPGSSTVTYEKGGDEGEVTTFPVTITAGLDKLVASASASPTLTGSSKETTSAGGSANATLATSTRTSASSGSEGTAAAPAQNTGAAVKNMVMNIGVVGAAGGLFAGLLI</sequence>